<sequence length="94" mass="10800">MIYQITQEQLDQINSTVTTLKAKVQDLINNGLTMQEELLKLRMYSTRLEAQCALLHRALQQTKTFLTLNHQLAKDNLEAILRDQPHPLPKSATD</sequence>
<organism evidence="1">
    <name type="scientific">uncultured Caudovirales phage</name>
    <dbReference type="NCBI Taxonomy" id="2100421"/>
    <lineage>
        <taxon>Viruses</taxon>
        <taxon>Duplodnaviria</taxon>
        <taxon>Heunggongvirae</taxon>
        <taxon>Uroviricota</taxon>
        <taxon>Caudoviricetes</taxon>
        <taxon>Peduoviridae</taxon>
        <taxon>Maltschvirus</taxon>
        <taxon>Maltschvirus maltsch</taxon>
    </lineage>
</organism>
<name>A0A6J5LNK6_9CAUD</name>
<accession>A0A6J5LNK6</accession>
<dbReference type="EMBL" id="LR796284">
    <property type="protein sequence ID" value="CAB4134496.1"/>
    <property type="molecule type" value="Genomic_DNA"/>
</dbReference>
<reference evidence="1" key="1">
    <citation type="submission" date="2020-04" db="EMBL/GenBank/DDBJ databases">
        <authorList>
            <person name="Chiriac C."/>
            <person name="Salcher M."/>
            <person name="Ghai R."/>
            <person name="Kavagutti S V."/>
        </authorList>
    </citation>
    <scope>NUCLEOTIDE SEQUENCE</scope>
</reference>
<protein>
    <submittedName>
        <fullName evidence="1">Uncharacterized protein</fullName>
    </submittedName>
</protein>
<proteinExistence type="predicted"/>
<gene>
    <name evidence="1" type="ORF">UFOVP273_115</name>
</gene>
<evidence type="ECO:0000313" key="1">
    <source>
        <dbReference type="EMBL" id="CAB4134496.1"/>
    </source>
</evidence>